<evidence type="ECO:0000313" key="2">
    <source>
        <dbReference type="Proteomes" id="UP000008177"/>
    </source>
</evidence>
<dbReference type="HOGENOM" id="CLU_3191227_0_0_1"/>
<dbReference type="Proteomes" id="UP000008177">
    <property type="component" value="Unplaced contigs"/>
</dbReference>
<evidence type="ECO:0000313" key="1">
    <source>
        <dbReference type="EMBL" id="CCD49521.1"/>
    </source>
</evidence>
<sequence>MNKTIYQSSQKEDCSNNIHLVMVRNQKLKIKHEDCTPDSAIMLSLP</sequence>
<name>G2YCA1_BOTF4</name>
<gene>
    <name evidence="1" type="ORF">BofuT4_uP098980.1</name>
</gene>
<dbReference type="InParanoid" id="G2YCA1"/>
<proteinExistence type="predicted"/>
<reference evidence="2" key="1">
    <citation type="journal article" date="2011" name="PLoS Genet.">
        <title>Genomic analysis of the necrotrophic fungal pathogens Sclerotinia sclerotiorum and Botrytis cinerea.</title>
        <authorList>
            <person name="Amselem J."/>
            <person name="Cuomo C.A."/>
            <person name="van Kan J.A."/>
            <person name="Viaud M."/>
            <person name="Benito E.P."/>
            <person name="Couloux A."/>
            <person name="Coutinho P.M."/>
            <person name="de Vries R.P."/>
            <person name="Dyer P.S."/>
            <person name="Fillinger S."/>
            <person name="Fournier E."/>
            <person name="Gout L."/>
            <person name="Hahn M."/>
            <person name="Kohn L."/>
            <person name="Lapalu N."/>
            <person name="Plummer K.M."/>
            <person name="Pradier J.M."/>
            <person name="Quevillon E."/>
            <person name="Sharon A."/>
            <person name="Simon A."/>
            <person name="ten Have A."/>
            <person name="Tudzynski B."/>
            <person name="Tudzynski P."/>
            <person name="Wincker P."/>
            <person name="Andrew M."/>
            <person name="Anthouard V."/>
            <person name="Beever R.E."/>
            <person name="Beffa R."/>
            <person name="Benoit I."/>
            <person name="Bouzid O."/>
            <person name="Brault B."/>
            <person name="Chen Z."/>
            <person name="Choquer M."/>
            <person name="Collemare J."/>
            <person name="Cotton P."/>
            <person name="Danchin E.G."/>
            <person name="Da Silva C."/>
            <person name="Gautier A."/>
            <person name="Giraud C."/>
            <person name="Giraud T."/>
            <person name="Gonzalez C."/>
            <person name="Grossetete S."/>
            <person name="Guldener U."/>
            <person name="Henrissat B."/>
            <person name="Howlett B.J."/>
            <person name="Kodira C."/>
            <person name="Kretschmer M."/>
            <person name="Lappartient A."/>
            <person name="Leroch M."/>
            <person name="Levis C."/>
            <person name="Mauceli E."/>
            <person name="Neuveglise C."/>
            <person name="Oeser B."/>
            <person name="Pearson M."/>
            <person name="Poulain J."/>
            <person name="Poussereau N."/>
            <person name="Quesneville H."/>
            <person name="Rascle C."/>
            <person name="Schumacher J."/>
            <person name="Segurens B."/>
            <person name="Sexton A."/>
            <person name="Silva E."/>
            <person name="Sirven C."/>
            <person name="Soanes D.M."/>
            <person name="Talbot N.J."/>
            <person name="Templeton M."/>
            <person name="Yandava C."/>
            <person name="Yarden O."/>
            <person name="Zeng Q."/>
            <person name="Rollins J.A."/>
            <person name="Lebrun M.H."/>
            <person name="Dickman M."/>
        </authorList>
    </citation>
    <scope>NUCLEOTIDE SEQUENCE [LARGE SCALE GENOMIC DNA]</scope>
    <source>
        <strain evidence="2">T4</strain>
    </source>
</reference>
<protein>
    <submittedName>
        <fullName evidence="1">Uncharacterized protein</fullName>
    </submittedName>
</protein>
<dbReference type="EMBL" id="FQ790316">
    <property type="protein sequence ID" value="CCD49521.1"/>
    <property type="molecule type" value="Genomic_DNA"/>
</dbReference>
<accession>G2YCA1</accession>
<organism evidence="1 2">
    <name type="scientific">Botryotinia fuckeliana (strain T4)</name>
    <name type="common">Noble rot fungus</name>
    <name type="synonym">Botrytis cinerea</name>
    <dbReference type="NCBI Taxonomy" id="999810"/>
    <lineage>
        <taxon>Eukaryota</taxon>
        <taxon>Fungi</taxon>
        <taxon>Dikarya</taxon>
        <taxon>Ascomycota</taxon>
        <taxon>Pezizomycotina</taxon>
        <taxon>Leotiomycetes</taxon>
        <taxon>Helotiales</taxon>
        <taxon>Sclerotiniaceae</taxon>
        <taxon>Botrytis</taxon>
    </lineage>
</organism>
<dbReference type="AlphaFoldDB" id="G2YCA1"/>